<name>A0ABQ7YQC2_BRANA</name>
<accession>A0ABQ7YQC2</accession>
<feature type="region of interest" description="Disordered" evidence="1">
    <location>
        <begin position="181"/>
        <end position="212"/>
    </location>
</feature>
<feature type="non-terminal residue" evidence="2">
    <location>
        <position position="436"/>
    </location>
</feature>
<feature type="compositionally biased region" description="Basic and acidic residues" evidence="1">
    <location>
        <begin position="202"/>
        <end position="211"/>
    </location>
</feature>
<keyword evidence="3" id="KW-1185">Reference proteome</keyword>
<proteinExistence type="predicted"/>
<reference evidence="2 3" key="1">
    <citation type="submission" date="2021-05" db="EMBL/GenBank/DDBJ databases">
        <title>Genome Assembly of Synthetic Allotetraploid Brassica napus Reveals Homoeologous Exchanges between Subgenomes.</title>
        <authorList>
            <person name="Davis J.T."/>
        </authorList>
    </citation>
    <scope>NUCLEOTIDE SEQUENCE [LARGE SCALE GENOMIC DNA]</scope>
    <source>
        <strain evidence="3">cv. Da-Ae</strain>
        <tissue evidence="2">Seedling</tissue>
    </source>
</reference>
<protein>
    <recommendedName>
        <fullName evidence="4">DUF4283 domain-containing protein</fullName>
    </recommendedName>
</protein>
<evidence type="ECO:0000256" key="1">
    <source>
        <dbReference type="SAM" id="MobiDB-lite"/>
    </source>
</evidence>
<evidence type="ECO:0008006" key="4">
    <source>
        <dbReference type="Google" id="ProtNLM"/>
    </source>
</evidence>
<sequence length="436" mass="48906">MNCDKGREFVVLGVEEATSIRKLLKFLSLLELFFVEIEGVGAMEDQCMVMCGEWVCDNGGKWDFVLDKRQMARLVPFLRELQGNVLREFGVEEGLFVAVLSYWPPSSLELATGIKTPPRSSTDNDFVDDSGMGFVTPATCKPKGSSKLSSYATRKSQTFVWPATSKLSSCSNQKKAPFVTPETCKPKVSSGSSSHCIGTTEGPRDARKEAPEVTPNARVVNLEEVEFVREVERVEEVINCGSAFRQEEVLSGSNVGEDAVDDRDVRPRGYDKEFWSPLLKDDFWGNVNSRYSSKNLAKMVKSTAMAFRMGDYRDLLSKVRSQRSECGVYLAKIGTAHWSRANFLGDRYNIMTSNIAEQLNHALVEGRTSPIMELVIFIQRMMTRWFSARRKKAENHRGIVSVEVDKVMTNNMATMKGSKVNSSTEWSCEIIGKYGR</sequence>
<comment type="caution">
    <text evidence="2">The sequence shown here is derived from an EMBL/GenBank/DDBJ whole genome shotgun (WGS) entry which is preliminary data.</text>
</comment>
<dbReference type="Proteomes" id="UP000824890">
    <property type="component" value="Unassembled WGS sequence"/>
</dbReference>
<dbReference type="EMBL" id="JAGKQM010000017">
    <property type="protein sequence ID" value="KAH0869518.1"/>
    <property type="molecule type" value="Genomic_DNA"/>
</dbReference>
<organism evidence="2 3">
    <name type="scientific">Brassica napus</name>
    <name type="common">Rape</name>
    <dbReference type="NCBI Taxonomy" id="3708"/>
    <lineage>
        <taxon>Eukaryota</taxon>
        <taxon>Viridiplantae</taxon>
        <taxon>Streptophyta</taxon>
        <taxon>Embryophyta</taxon>
        <taxon>Tracheophyta</taxon>
        <taxon>Spermatophyta</taxon>
        <taxon>Magnoliopsida</taxon>
        <taxon>eudicotyledons</taxon>
        <taxon>Gunneridae</taxon>
        <taxon>Pentapetalae</taxon>
        <taxon>rosids</taxon>
        <taxon>malvids</taxon>
        <taxon>Brassicales</taxon>
        <taxon>Brassicaceae</taxon>
        <taxon>Brassiceae</taxon>
        <taxon>Brassica</taxon>
    </lineage>
</organism>
<gene>
    <name evidence="2" type="ORF">HID58_076540</name>
</gene>
<evidence type="ECO:0000313" key="2">
    <source>
        <dbReference type="EMBL" id="KAH0869518.1"/>
    </source>
</evidence>
<evidence type="ECO:0000313" key="3">
    <source>
        <dbReference type="Proteomes" id="UP000824890"/>
    </source>
</evidence>